<accession>A0AA88D6A1</accession>
<dbReference type="Gramene" id="FCD_00010373-RA">
    <property type="protein sequence ID" value="FCD_00010373-RA:cds"/>
    <property type="gene ID" value="FCD_00010373"/>
</dbReference>
<dbReference type="PROSITE" id="PS00109">
    <property type="entry name" value="PROTEIN_KINASE_TYR"/>
    <property type="match status" value="1"/>
</dbReference>
<keyword evidence="8" id="KW-0732">Signal</keyword>
<evidence type="ECO:0000256" key="1">
    <source>
        <dbReference type="ARBA" id="ARBA00004479"/>
    </source>
</evidence>
<evidence type="ECO:0000256" key="2">
    <source>
        <dbReference type="ARBA" id="ARBA00012513"/>
    </source>
</evidence>
<evidence type="ECO:0000256" key="15">
    <source>
        <dbReference type="ARBA" id="ARBA00023170"/>
    </source>
</evidence>
<dbReference type="PROSITE" id="PS00107">
    <property type="entry name" value="PROTEIN_KINASE_ATP"/>
    <property type="match status" value="1"/>
</dbReference>
<evidence type="ECO:0000256" key="3">
    <source>
        <dbReference type="ARBA" id="ARBA00022527"/>
    </source>
</evidence>
<evidence type="ECO:0000256" key="14">
    <source>
        <dbReference type="ARBA" id="ARBA00023136"/>
    </source>
</evidence>
<evidence type="ECO:0000256" key="10">
    <source>
        <dbReference type="ARBA" id="ARBA00022741"/>
    </source>
</evidence>
<keyword evidence="10 19" id="KW-0547">Nucleotide-binding</keyword>
<dbReference type="InterPro" id="IPR008266">
    <property type="entry name" value="Tyr_kinase_AS"/>
</dbReference>
<organism evidence="22 23">
    <name type="scientific">Ficus carica</name>
    <name type="common">Common fig</name>
    <dbReference type="NCBI Taxonomy" id="3494"/>
    <lineage>
        <taxon>Eukaryota</taxon>
        <taxon>Viridiplantae</taxon>
        <taxon>Streptophyta</taxon>
        <taxon>Embryophyta</taxon>
        <taxon>Tracheophyta</taxon>
        <taxon>Spermatophyta</taxon>
        <taxon>Magnoliopsida</taxon>
        <taxon>eudicotyledons</taxon>
        <taxon>Gunneridae</taxon>
        <taxon>Pentapetalae</taxon>
        <taxon>rosids</taxon>
        <taxon>fabids</taxon>
        <taxon>Rosales</taxon>
        <taxon>Moraceae</taxon>
        <taxon>Ficeae</taxon>
        <taxon>Ficus</taxon>
    </lineage>
</organism>
<evidence type="ECO:0000313" key="23">
    <source>
        <dbReference type="Proteomes" id="UP001187192"/>
    </source>
</evidence>
<dbReference type="InterPro" id="IPR051420">
    <property type="entry name" value="Ser_Thr_Kinases_DiverseReg"/>
</dbReference>
<dbReference type="EMBL" id="BTGU01000002">
    <property type="protein sequence ID" value="GMN28404.1"/>
    <property type="molecule type" value="Genomic_DNA"/>
</dbReference>
<dbReference type="Pfam" id="PF00069">
    <property type="entry name" value="Pkinase"/>
    <property type="match status" value="1"/>
</dbReference>
<dbReference type="InterPro" id="IPR032675">
    <property type="entry name" value="LRR_dom_sf"/>
</dbReference>
<dbReference type="SMART" id="SM00365">
    <property type="entry name" value="LRR_SD22"/>
    <property type="match status" value="5"/>
</dbReference>
<dbReference type="Pfam" id="PF00560">
    <property type="entry name" value="LRR_1"/>
    <property type="match status" value="3"/>
</dbReference>
<feature type="domain" description="Protein kinase" evidence="21">
    <location>
        <begin position="428"/>
        <end position="701"/>
    </location>
</feature>
<evidence type="ECO:0000256" key="8">
    <source>
        <dbReference type="ARBA" id="ARBA00022729"/>
    </source>
</evidence>
<dbReference type="InterPro" id="IPR011009">
    <property type="entry name" value="Kinase-like_dom_sf"/>
</dbReference>
<dbReference type="FunFam" id="3.30.200.20:FF:000309">
    <property type="entry name" value="Leucine-rich repeat receptor protein kinase MSP1"/>
    <property type="match status" value="1"/>
</dbReference>
<dbReference type="GO" id="GO:0004674">
    <property type="term" value="F:protein serine/threonine kinase activity"/>
    <property type="evidence" value="ECO:0007669"/>
    <property type="project" value="UniProtKB-KW"/>
</dbReference>
<keyword evidence="9" id="KW-0677">Repeat</keyword>
<evidence type="ECO:0000256" key="12">
    <source>
        <dbReference type="ARBA" id="ARBA00022840"/>
    </source>
</evidence>
<evidence type="ECO:0000256" key="11">
    <source>
        <dbReference type="ARBA" id="ARBA00022777"/>
    </source>
</evidence>
<dbReference type="InterPro" id="IPR003591">
    <property type="entry name" value="Leu-rich_rpt_typical-subtyp"/>
</dbReference>
<dbReference type="EC" id="2.7.11.1" evidence="2"/>
<keyword evidence="12 19" id="KW-0067">ATP-binding</keyword>
<proteinExistence type="predicted"/>
<dbReference type="Proteomes" id="UP001187192">
    <property type="component" value="Unassembled WGS sequence"/>
</dbReference>
<evidence type="ECO:0000256" key="6">
    <source>
        <dbReference type="ARBA" id="ARBA00022679"/>
    </source>
</evidence>
<feature type="binding site" evidence="19">
    <location>
        <position position="456"/>
    </location>
    <ligand>
        <name>ATP</name>
        <dbReference type="ChEBI" id="CHEBI:30616"/>
    </ligand>
</feature>
<keyword evidence="13 20" id="KW-1133">Transmembrane helix</keyword>
<dbReference type="PRINTS" id="PR00019">
    <property type="entry name" value="LEURICHRPT"/>
</dbReference>
<evidence type="ECO:0000313" key="22">
    <source>
        <dbReference type="EMBL" id="GMN28404.1"/>
    </source>
</evidence>
<dbReference type="GO" id="GO:0016020">
    <property type="term" value="C:membrane"/>
    <property type="evidence" value="ECO:0007669"/>
    <property type="project" value="UniProtKB-SubCell"/>
</dbReference>
<comment type="catalytic activity">
    <reaction evidence="18">
        <text>L-seryl-[protein] + ATP = O-phospho-L-seryl-[protein] + ADP + H(+)</text>
        <dbReference type="Rhea" id="RHEA:17989"/>
        <dbReference type="Rhea" id="RHEA-COMP:9863"/>
        <dbReference type="Rhea" id="RHEA-COMP:11604"/>
        <dbReference type="ChEBI" id="CHEBI:15378"/>
        <dbReference type="ChEBI" id="CHEBI:29999"/>
        <dbReference type="ChEBI" id="CHEBI:30616"/>
        <dbReference type="ChEBI" id="CHEBI:83421"/>
        <dbReference type="ChEBI" id="CHEBI:456216"/>
        <dbReference type="EC" id="2.7.11.1"/>
    </reaction>
</comment>
<evidence type="ECO:0000256" key="9">
    <source>
        <dbReference type="ARBA" id="ARBA00022737"/>
    </source>
</evidence>
<evidence type="ECO:0000259" key="21">
    <source>
        <dbReference type="PROSITE" id="PS50011"/>
    </source>
</evidence>
<evidence type="ECO:0000256" key="17">
    <source>
        <dbReference type="ARBA" id="ARBA00047899"/>
    </source>
</evidence>
<comment type="caution">
    <text evidence="22">The sequence shown here is derived from an EMBL/GenBank/DDBJ whole genome shotgun (WGS) entry which is preliminary data.</text>
</comment>
<keyword evidence="5" id="KW-0433">Leucine-rich repeat</keyword>
<dbReference type="FunFam" id="1.10.510.10:FF:000445">
    <property type="entry name" value="MDIS1-interacting receptor like kinase 2"/>
    <property type="match status" value="1"/>
</dbReference>
<dbReference type="FunFam" id="3.80.10.10:FF:000095">
    <property type="entry name" value="LRR receptor-like serine/threonine-protein kinase GSO1"/>
    <property type="match status" value="1"/>
</dbReference>
<dbReference type="SUPFAM" id="SSF52058">
    <property type="entry name" value="L domain-like"/>
    <property type="match status" value="1"/>
</dbReference>
<dbReference type="SUPFAM" id="SSF56112">
    <property type="entry name" value="Protein kinase-like (PK-like)"/>
    <property type="match status" value="1"/>
</dbReference>
<dbReference type="Gene3D" id="3.80.10.10">
    <property type="entry name" value="Ribonuclease Inhibitor"/>
    <property type="match status" value="3"/>
</dbReference>
<dbReference type="Gene3D" id="1.10.510.10">
    <property type="entry name" value="Transferase(Phosphotransferase) domain 1"/>
    <property type="match status" value="1"/>
</dbReference>
<keyword evidence="16" id="KW-0325">Glycoprotein</keyword>
<name>A0AA88D6A1_FICCA</name>
<evidence type="ECO:0000256" key="7">
    <source>
        <dbReference type="ARBA" id="ARBA00022692"/>
    </source>
</evidence>
<comment type="catalytic activity">
    <reaction evidence="17">
        <text>L-threonyl-[protein] + ATP = O-phospho-L-threonyl-[protein] + ADP + H(+)</text>
        <dbReference type="Rhea" id="RHEA:46608"/>
        <dbReference type="Rhea" id="RHEA-COMP:11060"/>
        <dbReference type="Rhea" id="RHEA-COMP:11605"/>
        <dbReference type="ChEBI" id="CHEBI:15378"/>
        <dbReference type="ChEBI" id="CHEBI:30013"/>
        <dbReference type="ChEBI" id="CHEBI:30616"/>
        <dbReference type="ChEBI" id="CHEBI:61977"/>
        <dbReference type="ChEBI" id="CHEBI:456216"/>
        <dbReference type="EC" id="2.7.11.1"/>
    </reaction>
</comment>
<dbReference type="SMART" id="SM00369">
    <property type="entry name" value="LRR_TYP"/>
    <property type="match status" value="7"/>
</dbReference>
<evidence type="ECO:0000256" key="20">
    <source>
        <dbReference type="SAM" id="Phobius"/>
    </source>
</evidence>
<dbReference type="InterPro" id="IPR001611">
    <property type="entry name" value="Leu-rich_rpt"/>
</dbReference>
<keyword evidence="14 20" id="KW-0472">Membrane</keyword>
<keyword evidence="7 20" id="KW-0812">Transmembrane</keyword>
<dbReference type="PANTHER" id="PTHR48005">
    <property type="entry name" value="LEUCINE RICH REPEAT KINASE 2"/>
    <property type="match status" value="1"/>
</dbReference>
<dbReference type="AlphaFoldDB" id="A0AA88D6A1"/>
<keyword evidence="3" id="KW-0723">Serine/threonine-protein kinase</keyword>
<keyword evidence="11" id="KW-0418">Kinase</keyword>
<reference evidence="22" key="1">
    <citation type="submission" date="2023-07" db="EMBL/GenBank/DDBJ databases">
        <title>draft genome sequence of fig (Ficus carica).</title>
        <authorList>
            <person name="Takahashi T."/>
            <person name="Nishimura K."/>
        </authorList>
    </citation>
    <scope>NUCLEOTIDE SEQUENCE</scope>
</reference>
<dbReference type="Gene3D" id="3.30.200.20">
    <property type="entry name" value="Phosphorylase Kinase, domain 1"/>
    <property type="match status" value="1"/>
</dbReference>
<keyword evidence="4" id="KW-0597">Phosphoprotein</keyword>
<dbReference type="GO" id="GO:0005524">
    <property type="term" value="F:ATP binding"/>
    <property type="evidence" value="ECO:0007669"/>
    <property type="project" value="UniProtKB-UniRule"/>
</dbReference>
<evidence type="ECO:0000256" key="5">
    <source>
        <dbReference type="ARBA" id="ARBA00022614"/>
    </source>
</evidence>
<keyword evidence="23" id="KW-1185">Reference proteome</keyword>
<keyword evidence="6" id="KW-0808">Transferase</keyword>
<dbReference type="PANTHER" id="PTHR48005:SF16">
    <property type="entry name" value="MDIS1-INTERACTING RECEPTOR LIKE KINASE 2-LIKE ISOFORM X1"/>
    <property type="match status" value="1"/>
</dbReference>
<gene>
    <name evidence="22" type="ORF">TIFTF001_002034</name>
</gene>
<evidence type="ECO:0000256" key="19">
    <source>
        <dbReference type="PROSITE-ProRule" id="PRU10141"/>
    </source>
</evidence>
<feature type="transmembrane region" description="Helical" evidence="20">
    <location>
        <begin position="361"/>
        <end position="384"/>
    </location>
</feature>
<dbReference type="PROSITE" id="PS50011">
    <property type="entry name" value="PROTEIN_KINASE_DOM"/>
    <property type="match status" value="1"/>
</dbReference>
<keyword evidence="15" id="KW-0675">Receptor</keyword>
<evidence type="ECO:0000256" key="18">
    <source>
        <dbReference type="ARBA" id="ARBA00048679"/>
    </source>
</evidence>
<dbReference type="InterPro" id="IPR000719">
    <property type="entry name" value="Prot_kinase_dom"/>
</dbReference>
<evidence type="ECO:0000256" key="4">
    <source>
        <dbReference type="ARBA" id="ARBA00022553"/>
    </source>
</evidence>
<evidence type="ECO:0000256" key="13">
    <source>
        <dbReference type="ARBA" id="ARBA00022989"/>
    </source>
</evidence>
<protein>
    <recommendedName>
        <fullName evidence="2">non-specific serine/threonine protein kinase</fullName>
        <ecNumber evidence="2">2.7.11.1</ecNumber>
    </recommendedName>
</protein>
<comment type="subcellular location">
    <subcellularLocation>
        <location evidence="1">Membrane</location>
        <topology evidence="1">Single-pass type I membrane protein</topology>
    </subcellularLocation>
</comment>
<dbReference type="InterPro" id="IPR017441">
    <property type="entry name" value="Protein_kinase_ATP_BS"/>
</dbReference>
<evidence type="ECO:0000256" key="16">
    <source>
        <dbReference type="ARBA" id="ARBA00023180"/>
    </source>
</evidence>
<sequence>MNSSTSISIAVAWATFAFSFMLPNAQNMFVLVTASEAELYSLLRTGWWTDEHIHYMSYCNWPGITCNHAGNITRISLSGMYTLVGESIPEEIGNLSQLTHLDLSKNRLTGELPLSLTKLSQLAVLDLFNNQISGPIPRELGGLKNLVALNLTRNSFRGPIPSAIGHLTNLTYLHLSNNYIEGRLPPSLSQLTRLEELGASSNDIDGSIPVDIGKLKNLVSLDLSKNKLNGTLPSTLGQLSQLAFLVLFSNQISGSLPSSLGHLTSLSILDIHSNQIKGSIPMEFGDLKSLTCLDLSDNNLSGIIPAQLGNLPKLANLKLSFNSLRGQIEDVFVHKFSAGAFTGNDNLCGDSTGFFPRCSRFNIAVVVLPISIFLVILFVGVLFYKLFWLTNQKVQPANKATKNGDIFSIWNYDGKIAFKDIVKATEDFDGRYCIGRGGYGIVYKAQLPSGKTIALKKLPSSEVENPAFIKSFTNEVKTLTKIRHRNIVKLHGFCFHKRCMFLICEYMERGSLFSFLRDDVKAAELDWNKRVNIIKGTAHALSYMHHDCTLPIVHRDLTSANILLNSELEGFVSDFGTSKLLDPDSSNKITMLAGTYGYIAPELAYTMVVTEKCDVYSFGVVALETLMGQHPGDLLSTLSASSSSSPAQNIVLCEVLDQRLPPPTNPRVARDIVLVAMLAFACINAKPRCRPTMKQVSQQLLARKGLLAKRFSDISLGHLMIPEVYLDIADN</sequence>
<dbReference type="Pfam" id="PF13855">
    <property type="entry name" value="LRR_8"/>
    <property type="match status" value="2"/>
</dbReference>